<evidence type="ECO:0000313" key="2">
    <source>
        <dbReference type="Proteomes" id="UP000231926"/>
    </source>
</evidence>
<evidence type="ECO:0000313" key="1">
    <source>
        <dbReference type="EMBL" id="PJZ49856.1"/>
    </source>
</evidence>
<name>A0A2M9YEJ7_9LEPT</name>
<sequence length="230" mass="27509">MIHKEIDENRTREEKIDSLNRFLQAHPLAEIQDLYKWLYYGEFGEIAIQEFYTEKKNAPALHSMLEELRFDGDNNISPENVWEPLGFSQRYLMIYLTPYYNMEYPLMRVVNLIQRSSAFQGYRMRFKLDWILLKDEIVSRNIGFSKQDFINFEDRIQFHQLPELDFSDTFKQNYPAAKRIIAGKLFFEYFPEFIGEPRGFTLLEDEAGSSIPEEEEEMVYTRWEGEGEAL</sequence>
<gene>
    <name evidence="1" type="ORF">CH362_05895</name>
</gene>
<protein>
    <submittedName>
        <fullName evidence="1">Uncharacterized protein</fullName>
    </submittedName>
</protein>
<dbReference type="RefSeq" id="WP_100709451.1">
    <property type="nucleotide sequence ID" value="NZ_NPDR01000002.1"/>
</dbReference>
<organism evidence="1 2">
    <name type="scientific">Leptospira saintgironsiae</name>
    <dbReference type="NCBI Taxonomy" id="2023183"/>
    <lineage>
        <taxon>Bacteria</taxon>
        <taxon>Pseudomonadati</taxon>
        <taxon>Spirochaetota</taxon>
        <taxon>Spirochaetia</taxon>
        <taxon>Leptospirales</taxon>
        <taxon>Leptospiraceae</taxon>
        <taxon>Leptospira</taxon>
    </lineage>
</organism>
<comment type="caution">
    <text evidence="1">The sequence shown here is derived from an EMBL/GenBank/DDBJ whole genome shotgun (WGS) entry which is preliminary data.</text>
</comment>
<keyword evidence="2" id="KW-1185">Reference proteome</keyword>
<proteinExistence type="predicted"/>
<reference evidence="1 2" key="1">
    <citation type="submission" date="2017-07" db="EMBL/GenBank/DDBJ databases">
        <title>Leptospira spp. isolated from tropical soils.</title>
        <authorList>
            <person name="Thibeaux R."/>
            <person name="Iraola G."/>
            <person name="Ferres I."/>
            <person name="Bierque E."/>
            <person name="Girault D."/>
            <person name="Soupe-Gilbert M.-E."/>
            <person name="Picardeau M."/>
            <person name="Goarant C."/>
        </authorList>
    </citation>
    <scope>NUCLEOTIDE SEQUENCE [LARGE SCALE GENOMIC DNA]</scope>
    <source>
        <strain evidence="1 2">FH4-C-A2</strain>
    </source>
</reference>
<dbReference type="OrthoDB" id="344452at2"/>
<dbReference type="EMBL" id="NPDR01000002">
    <property type="protein sequence ID" value="PJZ49856.1"/>
    <property type="molecule type" value="Genomic_DNA"/>
</dbReference>
<dbReference type="AlphaFoldDB" id="A0A2M9YEJ7"/>
<accession>A0A2M9YEJ7</accession>
<dbReference type="Proteomes" id="UP000231926">
    <property type="component" value="Unassembled WGS sequence"/>
</dbReference>